<feature type="transmembrane region" description="Helical" evidence="1">
    <location>
        <begin position="12"/>
        <end position="33"/>
    </location>
</feature>
<proteinExistence type="predicted"/>
<dbReference type="RefSeq" id="WP_232594807.1">
    <property type="nucleotide sequence ID" value="NZ_BSPD01000094.1"/>
</dbReference>
<comment type="caution">
    <text evidence="2">The sequence shown here is derived from an EMBL/GenBank/DDBJ whole genome shotgun (WGS) entry which is preliminary data.</text>
</comment>
<keyword evidence="1" id="KW-0472">Membrane</keyword>
<evidence type="ECO:0000313" key="3">
    <source>
        <dbReference type="Proteomes" id="UP001156870"/>
    </source>
</evidence>
<reference evidence="2 3" key="1">
    <citation type="journal article" date="2014" name="Int. J. Syst. Evol. Microbiol.">
        <title>Complete genome sequence of Corynebacterium casei LMG S-19264T (=DSM 44701T), isolated from a smear-ripened cheese.</title>
        <authorList>
            <consortium name="US DOE Joint Genome Institute (JGI-PGF)"/>
            <person name="Walter F."/>
            <person name="Albersmeier A."/>
            <person name="Kalinowski J."/>
            <person name="Ruckert C."/>
        </authorList>
    </citation>
    <scope>NUCLEOTIDE SEQUENCE [LARGE SCALE GENOMIC DNA]</scope>
    <source>
        <strain evidence="2 3">NBRC 110095</strain>
    </source>
</reference>
<dbReference type="Proteomes" id="UP001156870">
    <property type="component" value="Unassembled WGS sequence"/>
</dbReference>
<evidence type="ECO:0000313" key="2">
    <source>
        <dbReference type="EMBL" id="GLS27952.1"/>
    </source>
</evidence>
<sequence length="57" mass="6472">MKRKKSSSAGRWIKIGIQIMVVKVASMLFSLLVGTLPFDDFYIAPEFYAENMRMAAL</sequence>
<accession>A0AA37WR26</accession>
<protein>
    <submittedName>
        <fullName evidence="2">Uncharacterized protein</fullName>
    </submittedName>
</protein>
<organism evidence="2 3">
    <name type="scientific">Marinibactrum halimedae</name>
    <dbReference type="NCBI Taxonomy" id="1444977"/>
    <lineage>
        <taxon>Bacteria</taxon>
        <taxon>Pseudomonadati</taxon>
        <taxon>Pseudomonadota</taxon>
        <taxon>Gammaproteobacteria</taxon>
        <taxon>Cellvibrionales</taxon>
        <taxon>Cellvibrionaceae</taxon>
        <taxon>Marinibactrum</taxon>
    </lineage>
</organism>
<keyword evidence="1" id="KW-0812">Transmembrane</keyword>
<name>A0AA37WR26_9GAMM</name>
<keyword evidence="1" id="KW-1133">Transmembrane helix</keyword>
<dbReference type="AlphaFoldDB" id="A0AA37WR26"/>
<gene>
    <name evidence="2" type="ORF">GCM10007877_36710</name>
</gene>
<dbReference type="EMBL" id="BSPD01000094">
    <property type="protein sequence ID" value="GLS27952.1"/>
    <property type="molecule type" value="Genomic_DNA"/>
</dbReference>
<evidence type="ECO:0000256" key="1">
    <source>
        <dbReference type="SAM" id="Phobius"/>
    </source>
</evidence>
<keyword evidence="3" id="KW-1185">Reference proteome</keyword>